<feature type="coiled-coil region" evidence="1">
    <location>
        <begin position="104"/>
        <end position="131"/>
    </location>
</feature>
<dbReference type="InterPro" id="IPR007694">
    <property type="entry name" value="DNA_helicase_DnaB-like_C"/>
</dbReference>
<sequence length="326" mass="38797">MRYYYLMNKNTDNMYTTFKKAIKEKPLKTDFPILDEMLNGFWSELYVFSSGSGMGKTSMLSHLLWSMVEKNRNTEALFFSFDQPANDISIKIASQSTEIPFSYLKNLKKDNIRYERKLKRKLQKLKKLYQKITILDTRNFRELDIETIEDFVNKKREQNPGKKLVVAIDQLYSISEDNLSIKLERLKKLSHRENCTILVSMSLPGEPEIRRPVRKDLVNHSIVISKAYAFISLYTDFVLNFETPFLEWDWAYNNQMIPVSELIIFKNKIEAFTGNLFYRFYSDISKFRECVKPEIENYRQMVINLADYKKDKKMMIKKQENPENQD</sequence>
<dbReference type="GO" id="GO:0005524">
    <property type="term" value="F:ATP binding"/>
    <property type="evidence" value="ECO:0007669"/>
    <property type="project" value="InterPro"/>
</dbReference>
<evidence type="ECO:0000313" key="4">
    <source>
        <dbReference type="Proteomes" id="UP000234857"/>
    </source>
</evidence>
<dbReference type="AlphaFoldDB" id="A0A2N5ZJN4"/>
<dbReference type="GO" id="GO:0006260">
    <property type="term" value="P:DNA replication"/>
    <property type="evidence" value="ECO:0007669"/>
    <property type="project" value="InterPro"/>
</dbReference>
<feature type="domain" description="SF4 helicase" evidence="2">
    <location>
        <begin position="20"/>
        <end position="294"/>
    </location>
</feature>
<dbReference type="PROSITE" id="PS51199">
    <property type="entry name" value="SF4_HELICASE"/>
    <property type="match status" value="1"/>
</dbReference>
<dbReference type="Pfam" id="PF03796">
    <property type="entry name" value="DnaB_C"/>
    <property type="match status" value="1"/>
</dbReference>
<evidence type="ECO:0000313" key="3">
    <source>
        <dbReference type="EMBL" id="PLX18856.1"/>
    </source>
</evidence>
<gene>
    <name evidence="3" type="ORF">C0601_03535</name>
</gene>
<name>A0A2N5ZJN4_MUIH1</name>
<dbReference type="EMBL" id="PKTG01000048">
    <property type="protein sequence ID" value="PLX18856.1"/>
    <property type="molecule type" value="Genomic_DNA"/>
</dbReference>
<dbReference type="Gene3D" id="3.40.50.300">
    <property type="entry name" value="P-loop containing nucleotide triphosphate hydrolases"/>
    <property type="match status" value="1"/>
</dbReference>
<evidence type="ECO:0000259" key="2">
    <source>
        <dbReference type="PROSITE" id="PS51199"/>
    </source>
</evidence>
<protein>
    <recommendedName>
        <fullName evidence="2">SF4 helicase domain-containing protein</fullName>
    </recommendedName>
</protein>
<keyword evidence="1" id="KW-0175">Coiled coil</keyword>
<reference evidence="3 4" key="1">
    <citation type="submission" date="2017-11" db="EMBL/GenBank/DDBJ databases">
        <title>Genome-resolved metagenomics identifies genetic mobility, metabolic interactions, and unexpected diversity in perchlorate-reducing communities.</title>
        <authorList>
            <person name="Barnum T.P."/>
            <person name="Figueroa I.A."/>
            <person name="Carlstrom C.I."/>
            <person name="Lucas L.N."/>
            <person name="Engelbrektson A.L."/>
            <person name="Coates J.D."/>
        </authorList>
    </citation>
    <scope>NUCLEOTIDE SEQUENCE [LARGE SCALE GENOMIC DNA]</scope>
    <source>
        <strain evidence="3">BM706</strain>
    </source>
</reference>
<dbReference type="InterPro" id="IPR027417">
    <property type="entry name" value="P-loop_NTPase"/>
</dbReference>
<dbReference type="Proteomes" id="UP000234857">
    <property type="component" value="Unassembled WGS sequence"/>
</dbReference>
<accession>A0A2N5ZJN4</accession>
<proteinExistence type="predicted"/>
<dbReference type="GO" id="GO:0003678">
    <property type="term" value="F:DNA helicase activity"/>
    <property type="evidence" value="ECO:0007669"/>
    <property type="project" value="InterPro"/>
</dbReference>
<comment type="caution">
    <text evidence="3">The sequence shown here is derived from an EMBL/GenBank/DDBJ whole genome shotgun (WGS) entry which is preliminary data.</text>
</comment>
<organism evidence="3 4">
    <name type="scientific">Muiribacterium halophilum</name>
    <dbReference type="NCBI Taxonomy" id="2053465"/>
    <lineage>
        <taxon>Bacteria</taxon>
        <taxon>Candidatus Muiribacteriota</taxon>
        <taxon>Candidatus Muiribacteriia</taxon>
        <taxon>Candidatus Muiribacteriales</taxon>
        <taxon>Candidatus Muiribacteriaceae</taxon>
        <taxon>Candidatus Muiribacterium</taxon>
    </lineage>
</organism>
<evidence type="ECO:0000256" key="1">
    <source>
        <dbReference type="SAM" id="Coils"/>
    </source>
</evidence>
<dbReference type="SUPFAM" id="SSF52540">
    <property type="entry name" value="P-loop containing nucleoside triphosphate hydrolases"/>
    <property type="match status" value="1"/>
</dbReference>